<evidence type="ECO:0000313" key="2">
    <source>
        <dbReference type="EMBL" id="MBM9476916.1"/>
    </source>
</evidence>
<reference evidence="2" key="1">
    <citation type="submission" date="2021-01" db="EMBL/GenBank/DDBJ databases">
        <title>KCTC 19127 draft genome.</title>
        <authorList>
            <person name="An D."/>
        </authorList>
    </citation>
    <scope>NUCLEOTIDE SEQUENCE</scope>
    <source>
        <strain evidence="2">KCTC 19127</strain>
    </source>
</reference>
<evidence type="ECO:0000313" key="3">
    <source>
        <dbReference type="Proteomes" id="UP000663801"/>
    </source>
</evidence>
<keyword evidence="1" id="KW-1133">Transmembrane helix</keyword>
<protein>
    <submittedName>
        <fullName evidence="2">Uncharacterized protein</fullName>
    </submittedName>
</protein>
<dbReference type="AlphaFoldDB" id="A0A938YFV8"/>
<accession>A0A938YFV8</accession>
<gene>
    <name evidence="2" type="ORF">JL107_10705</name>
</gene>
<comment type="caution">
    <text evidence="2">The sequence shown here is derived from an EMBL/GenBank/DDBJ whole genome shotgun (WGS) entry which is preliminary data.</text>
</comment>
<dbReference type="RefSeq" id="WP_205257032.1">
    <property type="nucleotide sequence ID" value="NZ_BAAAPV010000001.1"/>
</dbReference>
<keyword evidence="3" id="KW-1185">Reference proteome</keyword>
<sequence>MVDDTGKDSQIWLGERPPTWQIVGSVVGGLLAFASIAWGIGHRHFAAATDTVFWLACLMLVLPILIPLPRLIRTWRKL</sequence>
<evidence type="ECO:0000256" key="1">
    <source>
        <dbReference type="SAM" id="Phobius"/>
    </source>
</evidence>
<keyword evidence="1" id="KW-0812">Transmembrane</keyword>
<keyword evidence="1" id="KW-0472">Membrane</keyword>
<proteinExistence type="predicted"/>
<dbReference type="Proteomes" id="UP000663801">
    <property type="component" value="Unassembled WGS sequence"/>
</dbReference>
<name>A0A938YFV8_9ACTN</name>
<feature type="transmembrane region" description="Helical" evidence="1">
    <location>
        <begin position="20"/>
        <end position="40"/>
    </location>
</feature>
<organism evidence="2 3">
    <name type="scientific">Nakamurella flavida</name>
    <dbReference type="NCBI Taxonomy" id="363630"/>
    <lineage>
        <taxon>Bacteria</taxon>
        <taxon>Bacillati</taxon>
        <taxon>Actinomycetota</taxon>
        <taxon>Actinomycetes</taxon>
        <taxon>Nakamurellales</taxon>
        <taxon>Nakamurellaceae</taxon>
        <taxon>Nakamurella</taxon>
    </lineage>
</organism>
<feature type="transmembrane region" description="Helical" evidence="1">
    <location>
        <begin position="52"/>
        <end position="72"/>
    </location>
</feature>
<dbReference type="EMBL" id="JAERWL010000009">
    <property type="protein sequence ID" value="MBM9476916.1"/>
    <property type="molecule type" value="Genomic_DNA"/>
</dbReference>